<evidence type="ECO:0000313" key="2">
    <source>
        <dbReference type="EMBL" id="MEQ2562189.1"/>
    </source>
</evidence>
<sequence length="174" mass="19204">MRLERSITVLAAAVLAGWLLAVLLCNGLFYRDIVNYEVLYQGMAGCWAKVSERGRTGRISLLALRVLQAAAVYGIMRCRIRRAGSLFLGIAAGFCGGVLLSLLVWSRGVSGGLLFLACGFPQDLAYLPCLFLLLIRGRSDRPVQKERLFCITVFLLAAGIWMELYISPLILKLF</sequence>
<dbReference type="RefSeq" id="WP_349228535.1">
    <property type="nucleotide sequence ID" value="NZ_JBBMFJ010000004.1"/>
</dbReference>
<proteinExistence type="predicted"/>
<comment type="caution">
    <text evidence="2">The sequence shown here is derived from an EMBL/GenBank/DDBJ whole genome shotgun (WGS) entry which is preliminary data.</text>
</comment>
<reference evidence="2 3" key="1">
    <citation type="submission" date="2024-03" db="EMBL/GenBank/DDBJ databases">
        <title>Human intestinal bacterial collection.</title>
        <authorList>
            <person name="Pauvert C."/>
            <person name="Hitch T.C.A."/>
            <person name="Clavel T."/>
        </authorList>
    </citation>
    <scope>NUCLEOTIDE SEQUENCE [LARGE SCALE GENOMIC DNA]</scope>
    <source>
        <strain evidence="2 3">CLA-AP-H27</strain>
    </source>
</reference>
<gene>
    <name evidence="2" type="ORF">WMO41_03215</name>
</gene>
<evidence type="ECO:0000313" key="3">
    <source>
        <dbReference type="Proteomes" id="UP001437460"/>
    </source>
</evidence>
<accession>A0ABV1HIP7</accession>
<evidence type="ECO:0000256" key="1">
    <source>
        <dbReference type="SAM" id="Phobius"/>
    </source>
</evidence>
<protein>
    <recommendedName>
        <fullName evidence="4">Stage II sporulation protein M</fullName>
    </recommendedName>
</protein>
<feature type="transmembrane region" description="Helical" evidence="1">
    <location>
        <begin position="147"/>
        <end position="171"/>
    </location>
</feature>
<keyword evidence="3" id="KW-1185">Reference proteome</keyword>
<keyword evidence="1" id="KW-0812">Transmembrane</keyword>
<organism evidence="2 3">
    <name type="scientific">Ventrimonas faecis</name>
    <dbReference type="NCBI Taxonomy" id="3133170"/>
    <lineage>
        <taxon>Bacteria</taxon>
        <taxon>Bacillati</taxon>
        <taxon>Bacillota</taxon>
        <taxon>Clostridia</taxon>
        <taxon>Lachnospirales</taxon>
        <taxon>Lachnospiraceae</taxon>
        <taxon>Ventrimonas</taxon>
    </lineage>
</organism>
<evidence type="ECO:0008006" key="4">
    <source>
        <dbReference type="Google" id="ProtNLM"/>
    </source>
</evidence>
<keyword evidence="1" id="KW-0472">Membrane</keyword>
<name>A0ABV1HIP7_9FIRM</name>
<feature type="transmembrane region" description="Helical" evidence="1">
    <location>
        <begin position="83"/>
        <end position="105"/>
    </location>
</feature>
<dbReference type="Proteomes" id="UP001437460">
    <property type="component" value="Unassembled WGS sequence"/>
</dbReference>
<feature type="transmembrane region" description="Helical" evidence="1">
    <location>
        <begin position="111"/>
        <end position="135"/>
    </location>
</feature>
<dbReference type="EMBL" id="JBBMFJ010000004">
    <property type="protein sequence ID" value="MEQ2562189.1"/>
    <property type="molecule type" value="Genomic_DNA"/>
</dbReference>
<keyword evidence="1" id="KW-1133">Transmembrane helix</keyword>
<feature type="transmembrane region" description="Helical" evidence="1">
    <location>
        <begin position="7"/>
        <end position="30"/>
    </location>
</feature>